<evidence type="ECO:0000313" key="2">
    <source>
        <dbReference type="Proteomes" id="UP000789572"/>
    </source>
</evidence>
<evidence type="ECO:0000313" key="1">
    <source>
        <dbReference type="EMBL" id="CAG8500941.1"/>
    </source>
</evidence>
<dbReference type="EMBL" id="CAJVPJ010000245">
    <property type="protein sequence ID" value="CAG8500941.1"/>
    <property type="molecule type" value="Genomic_DNA"/>
</dbReference>
<keyword evidence="2" id="KW-1185">Reference proteome</keyword>
<accession>A0A9N8ZMV6</accession>
<dbReference type="Proteomes" id="UP000789572">
    <property type="component" value="Unassembled WGS sequence"/>
</dbReference>
<protein>
    <submittedName>
        <fullName evidence="1">8807_t:CDS:1</fullName>
    </submittedName>
</protein>
<proteinExistence type="predicted"/>
<comment type="caution">
    <text evidence="1">The sequence shown here is derived from an EMBL/GenBank/DDBJ whole genome shotgun (WGS) entry which is preliminary data.</text>
</comment>
<reference evidence="1" key="1">
    <citation type="submission" date="2021-06" db="EMBL/GenBank/DDBJ databases">
        <authorList>
            <person name="Kallberg Y."/>
            <person name="Tangrot J."/>
            <person name="Rosling A."/>
        </authorList>
    </citation>
    <scope>NUCLEOTIDE SEQUENCE</scope>
    <source>
        <strain evidence="1">IA702</strain>
    </source>
</reference>
<dbReference type="AlphaFoldDB" id="A0A9N8ZMV6"/>
<organism evidence="1 2">
    <name type="scientific">Paraglomus occultum</name>
    <dbReference type="NCBI Taxonomy" id="144539"/>
    <lineage>
        <taxon>Eukaryota</taxon>
        <taxon>Fungi</taxon>
        <taxon>Fungi incertae sedis</taxon>
        <taxon>Mucoromycota</taxon>
        <taxon>Glomeromycotina</taxon>
        <taxon>Glomeromycetes</taxon>
        <taxon>Paraglomerales</taxon>
        <taxon>Paraglomeraceae</taxon>
        <taxon>Paraglomus</taxon>
    </lineage>
</organism>
<gene>
    <name evidence="1" type="ORF">POCULU_LOCUS2569</name>
</gene>
<sequence length="92" mass="10457">MIVSRRNDLDENNGPYELLEDISSFPANIIAFENLPQETNTADAYESFRDALDLSKDLILPITDLFISEQFEHLYSPDAESPTSTTRMRDGD</sequence>
<name>A0A9N8ZMV6_9GLOM</name>